<name>A0ABN1AAV7_9BACI</name>
<comment type="caution">
    <text evidence="1">The sequence shown here is derived from an EMBL/GenBank/DDBJ whole genome shotgun (WGS) entry which is preliminary data.</text>
</comment>
<dbReference type="RefSeq" id="WP_343784977.1">
    <property type="nucleotide sequence ID" value="NZ_BAAACZ010000030.1"/>
</dbReference>
<reference evidence="1 2" key="1">
    <citation type="journal article" date="2019" name="Int. J. Syst. Evol. Microbiol.">
        <title>The Global Catalogue of Microorganisms (GCM) 10K type strain sequencing project: providing services to taxonomists for standard genome sequencing and annotation.</title>
        <authorList>
            <consortium name="The Broad Institute Genomics Platform"/>
            <consortium name="The Broad Institute Genome Sequencing Center for Infectious Disease"/>
            <person name="Wu L."/>
            <person name="Ma J."/>
        </authorList>
    </citation>
    <scope>NUCLEOTIDE SEQUENCE [LARGE SCALE GENOMIC DNA]</scope>
    <source>
        <strain evidence="1 2">JCM 14193</strain>
    </source>
</reference>
<sequence>MVLLTNEEVRELFQDMEHTKARILISMKSYLNKYQVEEKYKLFEVAYNDLIKDLKRDKVSPSVDLAVYQQDLLNMFLVIYLNRISEQRIIYMFLEVMDRIEPYYVRRFVLNEAN</sequence>
<dbReference type="Proteomes" id="UP001500740">
    <property type="component" value="Unassembled WGS sequence"/>
</dbReference>
<protein>
    <recommendedName>
        <fullName evidence="3">DUF1878 family protein</fullName>
    </recommendedName>
</protein>
<evidence type="ECO:0000313" key="2">
    <source>
        <dbReference type="Proteomes" id="UP001500740"/>
    </source>
</evidence>
<proteinExistence type="predicted"/>
<organism evidence="1 2">
    <name type="scientific">Alkalibacillus silvisoli</name>
    <dbReference type="NCBI Taxonomy" id="392823"/>
    <lineage>
        <taxon>Bacteria</taxon>
        <taxon>Bacillati</taxon>
        <taxon>Bacillota</taxon>
        <taxon>Bacilli</taxon>
        <taxon>Bacillales</taxon>
        <taxon>Bacillaceae</taxon>
        <taxon>Alkalibacillus</taxon>
    </lineage>
</organism>
<gene>
    <name evidence="1" type="ORF">GCM10008935_29870</name>
</gene>
<keyword evidence="2" id="KW-1185">Reference proteome</keyword>
<evidence type="ECO:0008006" key="3">
    <source>
        <dbReference type="Google" id="ProtNLM"/>
    </source>
</evidence>
<dbReference type="EMBL" id="BAAACZ010000030">
    <property type="protein sequence ID" value="GAA0471927.1"/>
    <property type="molecule type" value="Genomic_DNA"/>
</dbReference>
<accession>A0ABN1AAV7</accession>
<evidence type="ECO:0000313" key="1">
    <source>
        <dbReference type="EMBL" id="GAA0471927.1"/>
    </source>
</evidence>